<gene>
    <name evidence="4" type="primary">fprA_8</name>
    <name evidence="4" type="ORF">SDC9_80969</name>
</gene>
<dbReference type="GO" id="GO:0016491">
    <property type="term" value="F:oxidoreductase activity"/>
    <property type="evidence" value="ECO:0007669"/>
    <property type="project" value="UniProtKB-KW"/>
</dbReference>
<dbReference type="InterPro" id="IPR029039">
    <property type="entry name" value="Flavoprotein-like_sf"/>
</dbReference>
<evidence type="ECO:0000259" key="3">
    <source>
        <dbReference type="PROSITE" id="PS50902"/>
    </source>
</evidence>
<dbReference type="Gene3D" id="3.40.50.360">
    <property type="match status" value="1"/>
</dbReference>
<accession>A0A644Z0N5</accession>
<dbReference type="GO" id="GO:0010181">
    <property type="term" value="F:FMN binding"/>
    <property type="evidence" value="ECO:0007669"/>
    <property type="project" value="InterPro"/>
</dbReference>
<reference evidence="4" key="1">
    <citation type="submission" date="2019-08" db="EMBL/GenBank/DDBJ databases">
        <authorList>
            <person name="Kucharzyk K."/>
            <person name="Murdoch R.W."/>
            <person name="Higgins S."/>
            <person name="Loffler F."/>
        </authorList>
    </citation>
    <scope>NUCLEOTIDE SEQUENCE</scope>
</reference>
<dbReference type="SUPFAM" id="SSF52218">
    <property type="entry name" value="Flavoproteins"/>
    <property type="match status" value="1"/>
</dbReference>
<dbReference type="EMBL" id="VSSQ01006958">
    <property type="protein sequence ID" value="MPM34386.1"/>
    <property type="molecule type" value="Genomic_DNA"/>
</dbReference>
<evidence type="ECO:0000313" key="4">
    <source>
        <dbReference type="EMBL" id="MPM34386.1"/>
    </source>
</evidence>
<dbReference type="AlphaFoldDB" id="A0A644Z0N5"/>
<name>A0A644Z0N5_9ZZZZ</name>
<comment type="caution">
    <text evidence="4">The sequence shown here is derived from an EMBL/GenBank/DDBJ whole genome shotgun (WGS) entry which is preliminary data.</text>
</comment>
<keyword evidence="2" id="KW-0249">Electron transport</keyword>
<dbReference type="PANTHER" id="PTHR32145">
    <property type="entry name" value="DIFLAVIN FLAVOPROTEIN A 2-RELATED"/>
    <property type="match status" value="1"/>
</dbReference>
<dbReference type="EC" id="1.-.-.-" evidence="4"/>
<keyword evidence="4" id="KW-0560">Oxidoreductase</keyword>
<dbReference type="InterPro" id="IPR008254">
    <property type="entry name" value="Flavodoxin/NO_synth"/>
</dbReference>
<dbReference type="Pfam" id="PF00258">
    <property type="entry name" value="Flavodoxin_1"/>
    <property type="match status" value="1"/>
</dbReference>
<dbReference type="InterPro" id="IPR051285">
    <property type="entry name" value="NADH_oxidoreductase_modular"/>
</dbReference>
<keyword evidence="1" id="KW-0813">Transport</keyword>
<organism evidence="4">
    <name type="scientific">bioreactor metagenome</name>
    <dbReference type="NCBI Taxonomy" id="1076179"/>
    <lineage>
        <taxon>unclassified sequences</taxon>
        <taxon>metagenomes</taxon>
        <taxon>ecological metagenomes</taxon>
    </lineage>
</organism>
<evidence type="ECO:0000256" key="1">
    <source>
        <dbReference type="ARBA" id="ARBA00022448"/>
    </source>
</evidence>
<protein>
    <submittedName>
        <fullName evidence="4">Type A flavoprotein fprA</fullName>
        <ecNumber evidence="4">1.-.-.-</ecNumber>
    </submittedName>
</protein>
<dbReference type="PROSITE" id="PS50902">
    <property type="entry name" value="FLAVODOXIN_LIKE"/>
    <property type="match status" value="1"/>
</dbReference>
<dbReference type="PANTHER" id="PTHR32145:SF11">
    <property type="entry name" value="DIFLAVIN FLAVOPROTEIN A 2-RELATED"/>
    <property type="match status" value="1"/>
</dbReference>
<evidence type="ECO:0000256" key="2">
    <source>
        <dbReference type="ARBA" id="ARBA00022982"/>
    </source>
</evidence>
<feature type="domain" description="Flavodoxin-like" evidence="3">
    <location>
        <begin position="14"/>
        <end position="153"/>
    </location>
</feature>
<proteinExistence type="predicted"/>
<sequence>MCEEYLKNPQARTVLVAYVSAYQKTAVLAKAIADGIESEGNVKAHLMDIETSSLGEIDAAITASSGLVLGSPTINQNVLLPAYKFLAAISPIRDKGKPAGAFGSFGWSGESSVLLKPMMENLKLDFCGDGVFVKFTPGNEELEVAYKYGKVLAEKVLERDAAAN</sequence>